<keyword evidence="2" id="KW-0472">Membrane</keyword>
<keyword evidence="4" id="KW-1185">Reference proteome</keyword>
<feature type="compositionally biased region" description="Polar residues" evidence="1">
    <location>
        <begin position="103"/>
        <end position="122"/>
    </location>
</feature>
<evidence type="ECO:0000256" key="1">
    <source>
        <dbReference type="SAM" id="MobiDB-lite"/>
    </source>
</evidence>
<protein>
    <submittedName>
        <fullName evidence="3">Uncharacterized protein</fullName>
    </submittedName>
</protein>
<evidence type="ECO:0000313" key="4">
    <source>
        <dbReference type="Proteomes" id="UP000298138"/>
    </source>
</evidence>
<keyword evidence="2" id="KW-1133">Transmembrane helix</keyword>
<sequence>MEGYTTTYTYHGFWFTNHGVLLGELWTECARIMISGFSLFLVLWRLYHGFCLFFGCIEQSIMMEWEYKLIVNVIFPEHYPHHTPSPSPSRKRQFEPRRPTSPRPANQPTVQGPISPKLSTASPVKPDKRHFKCHASDHVPNLLGLFCVFHALFFGTALGDQE</sequence>
<feature type="transmembrane region" description="Helical" evidence="2">
    <location>
        <begin position="139"/>
        <end position="159"/>
    </location>
</feature>
<dbReference type="EMBL" id="ML220130">
    <property type="protein sequence ID" value="TGZ79556.1"/>
    <property type="molecule type" value="Genomic_DNA"/>
</dbReference>
<dbReference type="InParanoid" id="A0A4S2MQN6"/>
<evidence type="ECO:0000256" key="2">
    <source>
        <dbReference type="SAM" id="Phobius"/>
    </source>
</evidence>
<evidence type="ECO:0000313" key="3">
    <source>
        <dbReference type="EMBL" id="TGZ79556.1"/>
    </source>
</evidence>
<dbReference type="AlphaFoldDB" id="A0A4S2MQN6"/>
<keyword evidence="2" id="KW-0812">Transmembrane</keyword>
<name>A0A4S2MQN6_9PEZI</name>
<proteinExistence type="predicted"/>
<accession>A0A4S2MQN6</accession>
<feature type="region of interest" description="Disordered" evidence="1">
    <location>
        <begin position="81"/>
        <end position="125"/>
    </location>
</feature>
<organism evidence="3 4">
    <name type="scientific">Ascodesmis nigricans</name>
    <dbReference type="NCBI Taxonomy" id="341454"/>
    <lineage>
        <taxon>Eukaryota</taxon>
        <taxon>Fungi</taxon>
        <taxon>Dikarya</taxon>
        <taxon>Ascomycota</taxon>
        <taxon>Pezizomycotina</taxon>
        <taxon>Pezizomycetes</taxon>
        <taxon>Pezizales</taxon>
        <taxon>Ascodesmidaceae</taxon>
        <taxon>Ascodesmis</taxon>
    </lineage>
</organism>
<feature type="transmembrane region" description="Helical" evidence="2">
    <location>
        <begin position="32"/>
        <end position="57"/>
    </location>
</feature>
<dbReference type="Proteomes" id="UP000298138">
    <property type="component" value="Unassembled WGS sequence"/>
</dbReference>
<gene>
    <name evidence="3" type="ORF">EX30DRAFT_78137</name>
</gene>
<reference evidence="3 4" key="1">
    <citation type="submission" date="2019-04" db="EMBL/GenBank/DDBJ databases">
        <title>Comparative genomics and transcriptomics to analyze fruiting body development in filamentous ascomycetes.</title>
        <authorList>
            <consortium name="DOE Joint Genome Institute"/>
            <person name="Lutkenhaus R."/>
            <person name="Traeger S."/>
            <person name="Breuer J."/>
            <person name="Kuo A."/>
            <person name="Lipzen A."/>
            <person name="Pangilinan J."/>
            <person name="Dilworth D."/>
            <person name="Sandor L."/>
            <person name="Poggeler S."/>
            <person name="Barry K."/>
            <person name="Grigoriev I.V."/>
            <person name="Nowrousian M."/>
        </authorList>
    </citation>
    <scope>NUCLEOTIDE SEQUENCE [LARGE SCALE GENOMIC DNA]</scope>
    <source>
        <strain evidence="3 4">CBS 389.68</strain>
    </source>
</reference>